<dbReference type="InterPro" id="IPR001460">
    <property type="entry name" value="PCN-bd_Tpept"/>
</dbReference>
<keyword evidence="17" id="KW-1185">Reference proteome</keyword>
<keyword evidence="12" id="KW-0812">Transmembrane</keyword>
<dbReference type="InterPro" id="IPR001264">
    <property type="entry name" value="Glyco_trans_51"/>
</dbReference>
<evidence type="ECO:0000313" key="16">
    <source>
        <dbReference type="EMBL" id="MCF3945843.1"/>
    </source>
</evidence>
<dbReference type="InterPro" id="IPR012338">
    <property type="entry name" value="Beta-lactam/transpept-like"/>
</dbReference>
<evidence type="ECO:0000313" key="17">
    <source>
        <dbReference type="Proteomes" id="UP001521209"/>
    </source>
</evidence>
<evidence type="ECO:0000256" key="4">
    <source>
        <dbReference type="ARBA" id="ARBA00022645"/>
    </source>
</evidence>
<keyword evidence="6" id="KW-0328">Glycosyltransferase</keyword>
<dbReference type="Pfam" id="PF06832">
    <property type="entry name" value="BiPBP_C"/>
    <property type="match status" value="1"/>
</dbReference>
<comment type="caution">
    <text evidence="16">The sequence shown here is derived from an EMBL/GenBank/DDBJ whole genome shotgun (WGS) entry which is preliminary data.</text>
</comment>
<name>A0ABS9DUN3_9PROT</name>
<keyword evidence="12" id="KW-0472">Membrane</keyword>
<keyword evidence="12" id="KW-1133">Transmembrane helix</keyword>
<evidence type="ECO:0000259" key="15">
    <source>
        <dbReference type="Pfam" id="PF06832"/>
    </source>
</evidence>
<dbReference type="EMBL" id="JAKGBZ010000005">
    <property type="protein sequence ID" value="MCF3945843.1"/>
    <property type="molecule type" value="Genomic_DNA"/>
</dbReference>
<evidence type="ECO:0000256" key="10">
    <source>
        <dbReference type="ARBA" id="ARBA00044770"/>
    </source>
</evidence>
<feature type="transmembrane region" description="Helical" evidence="12">
    <location>
        <begin position="14"/>
        <end position="35"/>
    </location>
</feature>
<comment type="similarity">
    <text evidence="3">In the N-terminal section; belongs to the glycosyltransferase 51 family.</text>
</comment>
<dbReference type="PANTHER" id="PTHR32282">
    <property type="entry name" value="BINDING PROTEIN TRANSPEPTIDASE, PUTATIVE-RELATED"/>
    <property type="match status" value="1"/>
</dbReference>
<evidence type="ECO:0000256" key="3">
    <source>
        <dbReference type="ARBA" id="ARBA00007739"/>
    </source>
</evidence>
<evidence type="ECO:0000256" key="5">
    <source>
        <dbReference type="ARBA" id="ARBA00022670"/>
    </source>
</evidence>
<feature type="domain" description="Glycosyl transferase family 51" evidence="14">
    <location>
        <begin position="57"/>
        <end position="228"/>
    </location>
</feature>
<dbReference type="InterPro" id="IPR023346">
    <property type="entry name" value="Lysozyme-like_dom_sf"/>
</dbReference>
<evidence type="ECO:0000259" key="13">
    <source>
        <dbReference type="Pfam" id="PF00905"/>
    </source>
</evidence>
<dbReference type="InterPro" id="IPR050396">
    <property type="entry name" value="Glycosyltr_51/Transpeptidase"/>
</dbReference>
<comment type="similarity">
    <text evidence="2">In the C-terminal section; belongs to the transpeptidase family.</text>
</comment>
<evidence type="ECO:0000256" key="7">
    <source>
        <dbReference type="ARBA" id="ARBA00022679"/>
    </source>
</evidence>
<accession>A0ABS9DUN3</accession>
<dbReference type="SUPFAM" id="SSF53955">
    <property type="entry name" value="Lysozyme-like"/>
    <property type="match status" value="1"/>
</dbReference>
<protein>
    <recommendedName>
        <fullName evidence="10">peptidoglycan glycosyltransferase</fullName>
        <ecNumber evidence="10">2.4.99.28</ecNumber>
    </recommendedName>
</protein>
<keyword evidence="4" id="KW-0121">Carboxypeptidase</keyword>
<dbReference type="SUPFAM" id="SSF56601">
    <property type="entry name" value="beta-lactamase/transpeptidase-like"/>
    <property type="match status" value="1"/>
</dbReference>
<evidence type="ECO:0000256" key="9">
    <source>
        <dbReference type="ARBA" id="ARBA00023268"/>
    </source>
</evidence>
<organism evidence="16 17">
    <name type="scientific">Acidiphilium iwatense</name>
    <dbReference type="NCBI Taxonomy" id="768198"/>
    <lineage>
        <taxon>Bacteria</taxon>
        <taxon>Pseudomonadati</taxon>
        <taxon>Pseudomonadota</taxon>
        <taxon>Alphaproteobacteria</taxon>
        <taxon>Acetobacterales</taxon>
        <taxon>Acidocellaceae</taxon>
        <taxon>Acidiphilium</taxon>
    </lineage>
</organism>
<evidence type="ECO:0000256" key="12">
    <source>
        <dbReference type="SAM" id="Phobius"/>
    </source>
</evidence>
<keyword evidence="9" id="KW-0511">Multifunctional enzyme</keyword>
<dbReference type="InterPro" id="IPR036950">
    <property type="entry name" value="PBP_transglycosylase"/>
</dbReference>
<gene>
    <name evidence="16" type="primary">pbpC</name>
    <name evidence="16" type="ORF">L2A60_03985</name>
</gene>
<feature type="domain" description="Penicillin-binding C-terminal" evidence="15">
    <location>
        <begin position="574"/>
        <end position="648"/>
    </location>
</feature>
<reference evidence="16 17" key="1">
    <citation type="submission" date="2022-01" db="EMBL/GenBank/DDBJ databases">
        <authorList>
            <person name="Won M."/>
            <person name="Kim S.-J."/>
            <person name="Kwon S.-W."/>
        </authorList>
    </citation>
    <scope>NUCLEOTIDE SEQUENCE [LARGE SCALE GENOMIC DNA]</scope>
    <source>
        <strain evidence="16 17">KCTC 23505</strain>
    </source>
</reference>
<sequence>MPRPMVARRIPDPLTRWTTAAIVTVAIVFGAAWLFPPNLARLHDRSRVVFGRHFHPIATFEDRRGEWKLPTTEAEVDPLLPRMLIASEDRHFYLDPGVNPFSILRATVQMLAAGHVVSGASTLTMQVARLLHPAPRTLKVKIGEAFHAIALNEHDGKAEILGMWLSLAPFGGNIVGAEAASRAWFGHSPATLSPAEAALLVALCRRPAALDPAVHPRAALTARNRILLEAASLGVISRAALIHAEATPVPRRRHRFLTLSPQITDHLPDRARTTIDGALDTAIARFARGQLRRLAPTESLAIIVADAKTRAIRAIYAGDWTDPRRAGFLDLTRTIRSPGSALKPFLYGLAFADGLARPSTLLTDLPRDFGGYAPDDYTGAFKGDVTAATALRRSLNLPAVALMRRFGPAKFAAHLASAGAPLALPRGVAPTLPLALGGAGITMRRLVALYAALATDGTVEPLHLIAGQRRNRRRLISPAIARSITGILTRPFPGGGPAGIAWKTGTSAGNRDNWAIGYDRRYVAGVWIGEPDGGALPNQSALAALPVLADVFGFLKPAPLPMRRAHPPVTLVSAARPKLALLFPPPKAILPVGPPVHLRAMGGDRPLNFMIDDRLLPSIPALRSADWQPPGPGFYRLTILDAKGDAITRTLRVGNPRLTRPATAPASAAAG</sequence>
<dbReference type="Pfam" id="PF00912">
    <property type="entry name" value="Transgly"/>
    <property type="match status" value="1"/>
</dbReference>
<dbReference type="Pfam" id="PF00905">
    <property type="entry name" value="Transpeptidase"/>
    <property type="match status" value="1"/>
</dbReference>
<comment type="pathway">
    <text evidence="1">Cell wall biogenesis; peptidoglycan biosynthesis.</text>
</comment>
<proteinExistence type="inferred from homology"/>
<keyword evidence="8" id="KW-0378">Hydrolase</keyword>
<evidence type="ECO:0000256" key="11">
    <source>
        <dbReference type="ARBA" id="ARBA00049902"/>
    </source>
</evidence>
<keyword evidence="7" id="KW-0808">Transferase</keyword>
<dbReference type="InterPro" id="IPR011815">
    <property type="entry name" value="PBP_1c"/>
</dbReference>
<dbReference type="PROSITE" id="PS00104">
    <property type="entry name" value="EPSP_SYNTHASE_1"/>
    <property type="match status" value="1"/>
</dbReference>
<dbReference type="EC" id="2.4.99.28" evidence="10"/>
<evidence type="ECO:0000256" key="6">
    <source>
        <dbReference type="ARBA" id="ARBA00022676"/>
    </source>
</evidence>
<evidence type="ECO:0000256" key="2">
    <source>
        <dbReference type="ARBA" id="ARBA00007090"/>
    </source>
</evidence>
<evidence type="ECO:0000256" key="1">
    <source>
        <dbReference type="ARBA" id="ARBA00004752"/>
    </source>
</evidence>
<dbReference type="Gene3D" id="1.10.3810.10">
    <property type="entry name" value="Biosynthetic peptidoglycan transglycosylase-like"/>
    <property type="match status" value="1"/>
</dbReference>
<feature type="domain" description="Penicillin-binding protein transpeptidase" evidence="13">
    <location>
        <begin position="301"/>
        <end position="520"/>
    </location>
</feature>
<dbReference type="PANTHER" id="PTHR32282:SF15">
    <property type="entry name" value="PENICILLIN-BINDING PROTEIN 1C"/>
    <property type="match status" value="1"/>
</dbReference>
<evidence type="ECO:0000256" key="8">
    <source>
        <dbReference type="ARBA" id="ARBA00022801"/>
    </source>
</evidence>
<dbReference type="InterPro" id="IPR023193">
    <property type="entry name" value="EPSP_synthase_CS"/>
</dbReference>
<dbReference type="NCBIfam" id="TIGR02073">
    <property type="entry name" value="PBP_1c"/>
    <property type="match status" value="1"/>
</dbReference>
<dbReference type="InterPro" id="IPR009647">
    <property type="entry name" value="PBP_C"/>
</dbReference>
<evidence type="ECO:0000259" key="14">
    <source>
        <dbReference type="Pfam" id="PF00912"/>
    </source>
</evidence>
<comment type="catalytic activity">
    <reaction evidence="11">
        <text>[GlcNAc-(1-&gt;4)-Mur2Ac(oyl-L-Ala-gamma-D-Glu-L-Lys-D-Ala-D-Ala)](n)-di-trans,octa-cis-undecaprenyl diphosphate + beta-D-GlcNAc-(1-&gt;4)-Mur2Ac(oyl-L-Ala-gamma-D-Glu-L-Lys-D-Ala-D-Ala)-di-trans,octa-cis-undecaprenyl diphosphate = [GlcNAc-(1-&gt;4)-Mur2Ac(oyl-L-Ala-gamma-D-Glu-L-Lys-D-Ala-D-Ala)](n+1)-di-trans,octa-cis-undecaprenyl diphosphate + di-trans,octa-cis-undecaprenyl diphosphate + H(+)</text>
        <dbReference type="Rhea" id="RHEA:23708"/>
        <dbReference type="Rhea" id="RHEA-COMP:9602"/>
        <dbReference type="Rhea" id="RHEA-COMP:9603"/>
        <dbReference type="ChEBI" id="CHEBI:15378"/>
        <dbReference type="ChEBI" id="CHEBI:58405"/>
        <dbReference type="ChEBI" id="CHEBI:60033"/>
        <dbReference type="ChEBI" id="CHEBI:78435"/>
        <dbReference type="EC" id="2.4.99.28"/>
    </reaction>
</comment>
<dbReference type="Gene3D" id="3.40.710.10">
    <property type="entry name" value="DD-peptidase/beta-lactamase superfamily"/>
    <property type="match status" value="1"/>
</dbReference>
<keyword evidence="5" id="KW-0645">Protease</keyword>
<dbReference type="Proteomes" id="UP001521209">
    <property type="component" value="Unassembled WGS sequence"/>
</dbReference>